<dbReference type="AlphaFoldDB" id="A0A858Q657"/>
<proteinExistence type="predicted"/>
<dbReference type="EMBL" id="CP046565">
    <property type="protein sequence ID" value="QJD29284.1"/>
    <property type="molecule type" value="Genomic_DNA"/>
</dbReference>
<evidence type="ECO:0000256" key="1">
    <source>
        <dbReference type="SAM" id="SignalP"/>
    </source>
</evidence>
<dbReference type="InterPro" id="IPR019587">
    <property type="entry name" value="Polyketide_cyclase/dehydratase"/>
</dbReference>
<dbReference type="PANTHER" id="PTHR39332">
    <property type="entry name" value="BLL4707 PROTEIN"/>
    <property type="match status" value="1"/>
</dbReference>
<keyword evidence="1" id="KW-0732">Signal</keyword>
<sequence length="174" mass="18865">MKPILALAALLFTTATVAHGPTPQKVVETVEIAAPVDKVWNALKDFGAIAQWNPALTKSESTGGNTTGEKRTLYFPTGEQLTEELDAYDPAAHEYTYRLGKDNVKALPASSYSAVLKVTATEKGSQVEWKSRLYRGDTGNFPPDELNDEAAVAAMQTFFRRGLDNLKKSLESGG</sequence>
<feature type="signal peptide" evidence="1">
    <location>
        <begin position="1"/>
        <end position="20"/>
    </location>
</feature>
<dbReference type="CDD" id="cd07821">
    <property type="entry name" value="PYR_PYL_RCAR_like"/>
    <property type="match status" value="1"/>
</dbReference>
<evidence type="ECO:0000313" key="2">
    <source>
        <dbReference type="EMBL" id="QJD29284.1"/>
    </source>
</evidence>
<reference evidence="3" key="1">
    <citation type="submission" date="2019-12" db="EMBL/GenBank/DDBJ databases">
        <authorList>
            <person name="Awala S.I."/>
            <person name="Rhee S.K."/>
        </authorList>
    </citation>
    <scope>NUCLEOTIDE SEQUENCE [LARGE SCALE GENOMIC DNA]</scope>
    <source>
        <strain evidence="3">IM1</strain>
    </source>
</reference>
<organism evidence="2 3">
    <name type="scientific">Methylococcus geothermalis</name>
    <dbReference type="NCBI Taxonomy" id="2681310"/>
    <lineage>
        <taxon>Bacteria</taxon>
        <taxon>Pseudomonadati</taxon>
        <taxon>Pseudomonadota</taxon>
        <taxon>Gammaproteobacteria</taxon>
        <taxon>Methylococcales</taxon>
        <taxon>Methylococcaceae</taxon>
        <taxon>Methylococcus</taxon>
    </lineage>
</organism>
<dbReference type="RefSeq" id="WP_169602576.1">
    <property type="nucleotide sequence ID" value="NZ_CP046565.1"/>
</dbReference>
<keyword evidence="3" id="KW-1185">Reference proteome</keyword>
<accession>A0A858Q657</accession>
<dbReference type="Gene3D" id="3.30.530.20">
    <property type="match status" value="1"/>
</dbReference>
<dbReference type="SUPFAM" id="SSF55961">
    <property type="entry name" value="Bet v1-like"/>
    <property type="match status" value="1"/>
</dbReference>
<dbReference type="PANTHER" id="PTHR39332:SF7">
    <property type="entry name" value="SRPBCC FAMILY PROTEIN"/>
    <property type="match status" value="1"/>
</dbReference>
<feature type="chain" id="PRO_5032447508" evidence="1">
    <location>
        <begin position="21"/>
        <end position="174"/>
    </location>
</feature>
<gene>
    <name evidence="2" type="ORF">GNH96_04430</name>
</gene>
<dbReference type="Pfam" id="PF10604">
    <property type="entry name" value="Polyketide_cyc2"/>
    <property type="match status" value="1"/>
</dbReference>
<dbReference type="Proteomes" id="UP000503004">
    <property type="component" value="Chromosome"/>
</dbReference>
<dbReference type="InterPro" id="IPR023393">
    <property type="entry name" value="START-like_dom_sf"/>
</dbReference>
<dbReference type="KEGG" id="metu:GNH96_04430"/>
<evidence type="ECO:0000313" key="3">
    <source>
        <dbReference type="Proteomes" id="UP000503004"/>
    </source>
</evidence>
<name>A0A858Q657_9GAMM</name>
<protein>
    <submittedName>
        <fullName evidence="2">SRPBCC family protein</fullName>
    </submittedName>
</protein>